<dbReference type="SUPFAM" id="SSF46894">
    <property type="entry name" value="C-terminal effector domain of the bipartite response regulators"/>
    <property type="match status" value="1"/>
</dbReference>
<sequence length="126" mass="14400">MEGKLFGFLLGRDIQLDIANKRIMHYQAETPENAMYLKVVTLNDTQLRLLLLLLTNRPGDIILKSDIMMNVWDEKEVFSSNQKLWYLIKALRKKLTSIGIDEGFISNAYGVGYFVDNQGVSPIFIG</sequence>
<dbReference type="AlphaFoldDB" id="W0LKP5"/>
<dbReference type="PATRIC" id="fig|1441930.4.peg.3180"/>
<proteinExistence type="predicted"/>
<dbReference type="RefSeq" id="WP_024913714.1">
    <property type="nucleotide sequence ID" value="NZ_CP007044.2"/>
</dbReference>
<evidence type="ECO:0000256" key="1">
    <source>
        <dbReference type="ARBA" id="ARBA00023125"/>
    </source>
</evidence>
<dbReference type="GO" id="GO:0003677">
    <property type="term" value="F:DNA binding"/>
    <property type="evidence" value="ECO:0007669"/>
    <property type="project" value="UniProtKB-KW"/>
</dbReference>
<evidence type="ECO:0000313" key="4">
    <source>
        <dbReference type="Proteomes" id="UP000019030"/>
    </source>
</evidence>
<dbReference type="KEGG" id="sfo:Z042_16145"/>
<organism evidence="3 4">
    <name type="scientific">Chania multitudinisentens RB-25</name>
    <dbReference type="NCBI Taxonomy" id="1441930"/>
    <lineage>
        <taxon>Bacteria</taxon>
        <taxon>Pseudomonadati</taxon>
        <taxon>Pseudomonadota</taxon>
        <taxon>Gammaproteobacteria</taxon>
        <taxon>Enterobacterales</taxon>
        <taxon>Yersiniaceae</taxon>
        <taxon>Chania</taxon>
    </lineage>
</organism>
<dbReference type="GO" id="GO:0000160">
    <property type="term" value="P:phosphorelay signal transduction system"/>
    <property type="evidence" value="ECO:0007669"/>
    <property type="project" value="InterPro"/>
</dbReference>
<dbReference type="InterPro" id="IPR036388">
    <property type="entry name" value="WH-like_DNA-bd_sf"/>
</dbReference>
<dbReference type="eggNOG" id="COG0745">
    <property type="taxonomic scope" value="Bacteria"/>
</dbReference>
<reference evidence="3 4" key="2">
    <citation type="submission" date="2015-03" db="EMBL/GenBank/DDBJ databases">
        <authorList>
            <person name="Chan K.-G."/>
        </authorList>
    </citation>
    <scope>NUCLEOTIDE SEQUENCE [LARGE SCALE GENOMIC DNA]</scope>
    <source>
        <strain evidence="3 4">RB-25</strain>
    </source>
</reference>
<protein>
    <recommendedName>
        <fullName evidence="2">OmpR/PhoB-type domain-containing protein</fullName>
    </recommendedName>
</protein>
<dbReference type="EMBL" id="CP007044">
    <property type="protein sequence ID" value="AHG22867.1"/>
    <property type="molecule type" value="Genomic_DNA"/>
</dbReference>
<dbReference type="OrthoDB" id="6485260at2"/>
<dbReference type="Gene3D" id="1.10.10.10">
    <property type="entry name" value="Winged helix-like DNA-binding domain superfamily/Winged helix DNA-binding domain"/>
    <property type="match status" value="1"/>
</dbReference>
<dbReference type="Proteomes" id="UP000019030">
    <property type="component" value="Chromosome"/>
</dbReference>
<keyword evidence="1" id="KW-0238">DNA-binding</keyword>
<dbReference type="HOGENOM" id="CLU_132706_1_0_6"/>
<dbReference type="InterPro" id="IPR001867">
    <property type="entry name" value="OmpR/PhoB-type_DNA-bd"/>
</dbReference>
<reference evidence="3 4" key="1">
    <citation type="submission" date="2014-01" db="EMBL/GenBank/DDBJ databases">
        <title>Isolation of Serratia multitudinisentens RB-25 from Ex-Landfill site.</title>
        <authorList>
            <person name="Robson E.H.J."/>
        </authorList>
    </citation>
    <scope>NUCLEOTIDE SEQUENCE [LARGE SCALE GENOMIC DNA]</scope>
    <source>
        <strain evidence="3 4">RB-25</strain>
    </source>
</reference>
<evidence type="ECO:0000313" key="3">
    <source>
        <dbReference type="EMBL" id="AHG22867.1"/>
    </source>
</evidence>
<accession>W0LKP5</accession>
<dbReference type="InterPro" id="IPR016032">
    <property type="entry name" value="Sig_transdc_resp-reg_C-effctor"/>
</dbReference>
<dbReference type="Pfam" id="PF00486">
    <property type="entry name" value="Trans_reg_C"/>
    <property type="match status" value="1"/>
</dbReference>
<feature type="domain" description="OmpR/PhoB-type" evidence="2">
    <location>
        <begin position="40"/>
        <end position="114"/>
    </location>
</feature>
<dbReference type="GO" id="GO:0006355">
    <property type="term" value="P:regulation of DNA-templated transcription"/>
    <property type="evidence" value="ECO:0007669"/>
    <property type="project" value="InterPro"/>
</dbReference>
<gene>
    <name evidence="3" type="ORF">Z042_16145</name>
</gene>
<evidence type="ECO:0000259" key="2">
    <source>
        <dbReference type="Pfam" id="PF00486"/>
    </source>
</evidence>
<keyword evidence="4" id="KW-1185">Reference proteome</keyword>
<name>W0LKP5_9GAMM</name>